<dbReference type="GO" id="GO:0005694">
    <property type="term" value="C:chromosome"/>
    <property type="evidence" value="ECO:0007669"/>
    <property type="project" value="UniProtKB-SubCell"/>
</dbReference>
<dbReference type="SUPFAM" id="SSF63748">
    <property type="entry name" value="Tudor/PWWP/MBT"/>
    <property type="match status" value="2"/>
</dbReference>
<keyword evidence="14" id="KW-1185">Reference proteome</keyword>
<reference evidence="13 14" key="1">
    <citation type="journal article" date="2015" name="Genome Biol. Evol.">
        <title>Comparative Genomics of a Bacterivorous Green Alga Reveals Evolutionary Causalities and Consequences of Phago-Mixotrophic Mode of Nutrition.</title>
        <authorList>
            <person name="Burns J.A."/>
            <person name="Paasch A."/>
            <person name="Narechania A."/>
            <person name="Kim E."/>
        </authorList>
    </citation>
    <scope>NUCLEOTIDE SEQUENCE [LARGE SCALE GENOMIC DNA]</scope>
    <source>
        <strain evidence="13 14">PLY_AMNH</strain>
    </source>
</reference>
<organism evidence="13 14">
    <name type="scientific">Cymbomonas tetramitiformis</name>
    <dbReference type="NCBI Taxonomy" id="36881"/>
    <lineage>
        <taxon>Eukaryota</taxon>
        <taxon>Viridiplantae</taxon>
        <taxon>Chlorophyta</taxon>
        <taxon>Pyramimonadophyceae</taxon>
        <taxon>Pyramimonadales</taxon>
        <taxon>Pyramimonadaceae</taxon>
        <taxon>Cymbomonas</taxon>
    </lineage>
</organism>
<dbReference type="PROSITE" id="PS51215">
    <property type="entry name" value="AWS"/>
    <property type="match status" value="1"/>
</dbReference>
<dbReference type="Gene3D" id="2.30.30.140">
    <property type="match status" value="2"/>
</dbReference>
<dbReference type="InterPro" id="IPR003616">
    <property type="entry name" value="Post-SET_dom"/>
</dbReference>
<keyword evidence="5" id="KW-0808">Transferase</keyword>
<evidence type="ECO:0000259" key="10">
    <source>
        <dbReference type="PROSITE" id="PS50812"/>
    </source>
</evidence>
<dbReference type="AlphaFoldDB" id="A0AAE0GRD4"/>
<dbReference type="GO" id="GO:0042054">
    <property type="term" value="F:histone methyltransferase activity"/>
    <property type="evidence" value="ECO:0007669"/>
    <property type="project" value="InterPro"/>
</dbReference>
<evidence type="ECO:0000256" key="2">
    <source>
        <dbReference type="ARBA" id="ARBA00004286"/>
    </source>
</evidence>
<evidence type="ECO:0000313" key="14">
    <source>
        <dbReference type="Proteomes" id="UP001190700"/>
    </source>
</evidence>
<dbReference type="Proteomes" id="UP001190700">
    <property type="component" value="Unassembled WGS sequence"/>
</dbReference>
<evidence type="ECO:0000256" key="5">
    <source>
        <dbReference type="ARBA" id="ARBA00022679"/>
    </source>
</evidence>
<evidence type="ECO:0000259" key="11">
    <source>
        <dbReference type="PROSITE" id="PS50868"/>
    </source>
</evidence>
<evidence type="ECO:0000256" key="7">
    <source>
        <dbReference type="ARBA" id="ARBA00023242"/>
    </source>
</evidence>
<evidence type="ECO:0000313" key="13">
    <source>
        <dbReference type="EMBL" id="KAK3282877.1"/>
    </source>
</evidence>
<accession>A0AAE0GRD4</accession>
<feature type="compositionally biased region" description="Low complexity" evidence="8">
    <location>
        <begin position="243"/>
        <end position="269"/>
    </location>
</feature>
<gene>
    <name evidence="13" type="ORF">CYMTET_9413</name>
</gene>
<evidence type="ECO:0008006" key="15">
    <source>
        <dbReference type="Google" id="ProtNLM"/>
    </source>
</evidence>
<dbReference type="GO" id="GO:0005634">
    <property type="term" value="C:nucleus"/>
    <property type="evidence" value="ECO:0007669"/>
    <property type="project" value="UniProtKB-SubCell"/>
</dbReference>
<dbReference type="SMART" id="SM00293">
    <property type="entry name" value="PWWP"/>
    <property type="match status" value="1"/>
</dbReference>
<feature type="compositionally biased region" description="Basic and acidic residues" evidence="8">
    <location>
        <begin position="195"/>
        <end position="233"/>
    </location>
</feature>
<comment type="subcellular location">
    <subcellularLocation>
        <location evidence="2">Chromosome</location>
    </subcellularLocation>
    <subcellularLocation>
        <location evidence="1">Nucleus</location>
    </subcellularLocation>
</comment>
<comment type="caution">
    <text evidence="13">The sequence shown here is derived from an EMBL/GenBank/DDBJ whole genome shotgun (WGS) entry which is preliminary data.</text>
</comment>
<keyword evidence="6" id="KW-0949">S-adenosyl-L-methionine</keyword>
<feature type="domain" description="PWWP" evidence="10">
    <location>
        <begin position="90"/>
        <end position="150"/>
    </location>
</feature>
<dbReference type="SUPFAM" id="SSF82199">
    <property type="entry name" value="SET domain"/>
    <property type="match status" value="1"/>
</dbReference>
<dbReference type="SMART" id="SM00317">
    <property type="entry name" value="SET"/>
    <property type="match status" value="1"/>
</dbReference>
<dbReference type="Pfam" id="PF00856">
    <property type="entry name" value="SET"/>
    <property type="match status" value="1"/>
</dbReference>
<evidence type="ECO:0000256" key="3">
    <source>
        <dbReference type="ARBA" id="ARBA00022454"/>
    </source>
</evidence>
<dbReference type="GO" id="GO:0032259">
    <property type="term" value="P:methylation"/>
    <property type="evidence" value="ECO:0007669"/>
    <property type="project" value="UniProtKB-KW"/>
</dbReference>
<evidence type="ECO:0000256" key="8">
    <source>
        <dbReference type="SAM" id="MobiDB-lite"/>
    </source>
</evidence>
<evidence type="ECO:0000259" key="9">
    <source>
        <dbReference type="PROSITE" id="PS50280"/>
    </source>
</evidence>
<keyword evidence="7" id="KW-0539">Nucleus</keyword>
<dbReference type="PROSITE" id="PS50812">
    <property type="entry name" value="PWWP"/>
    <property type="match status" value="1"/>
</dbReference>
<dbReference type="SMART" id="SM00570">
    <property type="entry name" value="AWS"/>
    <property type="match status" value="1"/>
</dbReference>
<dbReference type="InterPro" id="IPR000313">
    <property type="entry name" value="PWWP_dom"/>
</dbReference>
<feature type="region of interest" description="Disordered" evidence="8">
    <location>
        <begin position="42"/>
        <end position="62"/>
    </location>
</feature>
<dbReference type="PANTHER" id="PTHR22884">
    <property type="entry name" value="SET DOMAIN PROTEINS"/>
    <property type="match status" value="1"/>
</dbReference>
<name>A0AAE0GRD4_9CHLO</name>
<feature type="region of interest" description="Disordered" evidence="8">
    <location>
        <begin position="188"/>
        <end position="313"/>
    </location>
</feature>
<dbReference type="InterPro" id="IPR050777">
    <property type="entry name" value="SET2_Histone-Lys_MeTrsfase"/>
</dbReference>
<feature type="region of interest" description="Disordered" evidence="8">
    <location>
        <begin position="351"/>
        <end position="409"/>
    </location>
</feature>
<dbReference type="CDD" id="cd05162">
    <property type="entry name" value="PWWP"/>
    <property type="match status" value="1"/>
</dbReference>
<protein>
    <recommendedName>
        <fullName evidence="15">Histone-lysine N-methyltransferase</fullName>
    </recommendedName>
</protein>
<feature type="domain" description="AWS" evidence="12">
    <location>
        <begin position="404"/>
        <end position="449"/>
    </location>
</feature>
<dbReference type="InterPro" id="IPR006560">
    <property type="entry name" value="AWS_dom"/>
</dbReference>
<feature type="domain" description="SET" evidence="9">
    <location>
        <begin position="451"/>
        <end position="570"/>
    </location>
</feature>
<dbReference type="PROSITE" id="PS50280">
    <property type="entry name" value="SET"/>
    <property type="match status" value="1"/>
</dbReference>
<dbReference type="CDD" id="cd20404">
    <property type="entry name" value="Tudor_Agenet_AtEML-like"/>
    <property type="match status" value="1"/>
</dbReference>
<dbReference type="InterPro" id="IPR046341">
    <property type="entry name" value="SET_dom_sf"/>
</dbReference>
<evidence type="ECO:0000259" key="12">
    <source>
        <dbReference type="PROSITE" id="PS51215"/>
    </source>
</evidence>
<feature type="domain" description="Post-SET" evidence="11">
    <location>
        <begin position="580"/>
        <end position="596"/>
    </location>
</feature>
<evidence type="ECO:0000256" key="6">
    <source>
        <dbReference type="ARBA" id="ARBA00022691"/>
    </source>
</evidence>
<sequence>MYLVERNSAANSEVPICTGHNGLNAPKPHGLEKVPYADLPKDGSVATSDARSNSAPKIGKKSRHAVVDGEKTDIQCTAETLNSTTVTGCDIFWAKVRGCPWWPCHIVDPVKAADICGEIRHKGSDIALQFFQTAEFGWMPRDKLLEWSAGIELGSHFRKRCSPAIEEVIDIINGGGGVESFPPHWWNQEEEEEEVAPKKEVASKASKKADKDAKKVTASKDAKKVTASKDAKKVPASTDAAKKVPASKAAKKVPASKAAAKKVPASTAAKKGDVGKATAKRKRDVLESPKDSKRRKTAAMPPKEPKPPKPRLPLYEHIRRSLWVNAWRPPKLNRDEIGVCNCPVWRPASCTPADVAPPEERAETSSRASSRASVPAEGAEDGAAISAWRQKSERTAGALDKASSDKKPAKVERTGCGEDCINRFLNTCCDPSLCPSGATCSNRPFQQLKSPKLEPLYTKECGWGMRAKQDIKSGQFVIEYAGELVDDAECERRLWENKKVGETNFYLMEISPNVVVDARNKSNYSRFINSSCQPNCETQKWRDAATNETRVGIFAIKDIQAGEEVTYDYCFNHFGGKGATSFECRCGAPDCRGTLDANPERNKDFGRKLEVKWEKPPKFYNAIVKKYNPTTNMHFILYDDGETENLDLSKVEHHWLRRITPQWQLSAYEQLPLSPAVAASHARRRALTPPLKNHGVLQRVM</sequence>
<dbReference type="PROSITE" id="PS50868">
    <property type="entry name" value="POST_SET"/>
    <property type="match status" value="1"/>
</dbReference>
<keyword evidence="4" id="KW-0489">Methyltransferase</keyword>
<dbReference type="InterPro" id="IPR001214">
    <property type="entry name" value="SET_dom"/>
</dbReference>
<dbReference type="Pfam" id="PF00855">
    <property type="entry name" value="PWWP"/>
    <property type="match status" value="1"/>
</dbReference>
<keyword evidence="3" id="KW-0158">Chromosome</keyword>
<dbReference type="Gene3D" id="2.170.270.10">
    <property type="entry name" value="SET domain"/>
    <property type="match status" value="1"/>
</dbReference>
<dbReference type="EMBL" id="LGRX02003118">
    <property type="protein sequence ID" value="KAK3282877.1"/>
    <property type="molecule type" value="Genomic_DNA"/>
</dbReference>
<evidence type="ECO:0000256" key="1">
    <source>
        <dbReference type="ARBA" id="ARBA00004123"/>
    </source>
</evidence>
<evidence type="ECO:0000256" key="4">
    <source>
        <dbReference type="ARBA" id="ARBA00022603"/>
    </source>
</evidence>
<feature type="compositionally biased region" description="Polar residues" evidence="8">
    <location>
        <begin position="45"/>
        <end position="55"/>
    </location>
</feature>
<proteinExistence type="predicted"/>
<dbReference type="Pfam" id="PF17907">
    <property type="entry name" value="AWS"/>
    <property type="match status" value="1"/>
</dbReference>